<feature type="transmembrane region" description="Helical" evidence="14">
    <location>
        <begin position="151"/>
        <end position="173"/>
    </location>
</feature>
<protein>
    <recommendedName>
        <fullName evidence="4">Protoheme IX farnesyltransferase, mitochondrial</fullName>
        <ecNumber evidence="3">2.5.1.141</ecNumber>
    </recommendedName>
    <alternativeName>
        <fullName evidence="12">Heme O synthase</fullName>
    </alternativeName>
</protein>
<comment type="catalytic activity">
    <reaction evidence="13">
        <text>heme b + (2E,6E)-farnesyl diphosphate + H2O = Fe(II)-heme o + diphosphate</text>
        <dbReference type="Rhea" id="RHEA:28070"/>
        <dbReference type="ChEBI" id="CHEBI:15377"/>
        <dbReference type="ChEBI" id="CHEBI:33019"/>
        <dbReference type="ChEBI" id="CHEBI:60344"/>
        <dbReference type="ChEBI" id="CHEBI:60530"/>
        <dbReference type="ChEBI" id="CHEBI:175763"/>
        <dbReference type="EC" id="2.5.1.141"/>
    </reaction>
</comment>
<evidence type="ECO:0000256" key="4">
    <source>
        <dbReference type="ARBA" id="ARBA00016335"/>
    </source>
</evidence>
<keyword evidence="6 14" id="KW-0812">Transmembrane</keyword>
<feature type="transmembrane region" description="Helical" evidence="14">
    <location>
        <begin position="107"/>
        <end position="130"/>
    </location>
</feature>
<dbReference type="OMA" id="HFWAIGW"/>
<evidence type="ECO:0000256" key="13">
    <source>
        <dbReference type="ARBA" id="ARBA00047690"/>
    </source>
</evidence>
<dbReference type="InterPro" id="IPR030470">
    <property type="entry name" value="UbiA_prenylTrfase_CS"/>
</dbReference>
<sequence>MLSLIRPLSLKVKNLPDSKNEFPNDIVKPTVILYDEERFRRLSKEFVDNLSKNQLKNVDNIWKDVPPSNLVKTLDHYAKLSKIKLTGLIVLTTMAGFYMAVPSTMDYSLLAWTLMGTSLTSGSAASWNHFLEVPFDSQMKRTQDRPLVQRAISPLHAATFALVSGTVGITILATCVNPLTAILGGLNLCLYSFIYTPMKRVHIANTWIGAVVGAIPPVMGFTAVNNAIDLPSILLGLILYSWQFPHFNALSWNMRHEYARAGYRMMSVTNPKLCQNTALRHSTLLLACTTAMCTTGVTHWSFGIDTLPFSLYLVYLSYQFKSDPTSKTSRKLFLYSLIYLPVIMFLMAISKNRNKKQGSSKPETEKPILMS</sequence>
<evidence type="ECO:0000256" key="2">
    <source>
        <dbReference type="ARBA" id="ARBA00005985"/>
    </source>
</evidence>
<dbReference type="PANTHER" id="PTHR43448:SF2">
    <property type="entry name" value="PROTOHEME IX FARNESYLTRANSFERASE, MITOCHONDRIAL"/>
    <property type="match status" value="1"/>
</dbReference>
<feature type="transmembrane region" description="Helical" evidence="14">
    <location>
        <begin position="230"/>
        <end position="250"/>
    </location>
</feature>
<dbReference type="GO" id="GO:0031966">
    <property type="term" value="C:mitochondrial membrane"/>
    <property type="evidence" value="ECO:0007669"/>
    <property type="project" value="UniProtKB-SubCell"/>
</dbReference>
<dbReference type="PANTHER" id="PTHR43448">
    <property type="entry name" value="PROTOHEME IX FARNESYLTRANSFERASE, MITOCHONDRIAL"/>
    <property type="match status" value="1"/>
</dbReference>
<feature type="transmembrane region" description="Helical" evidence="14">
    <location>
        <begin position="83"/>
        <end position="101"/>
    </location>
</feature>
<evidence type="ECO:0000256" key="14">
    <source>
        <dbReference type="SAM" id="Phobius"/>
    </source>
</evidence>
<feature type="transmembrane region" description="Helical" evidence="14">
    <location>
        <begin position="203"/>
        <end position="224"/>
    </location>
</feature>
<comment type="caution">
    <text evidence="15">The sequence shown here is derived from an EMBL/GenBank/DDBJ whole genome shotgun (WGS) entry which is preliminary data.</text>
</comment>
<dbReference type="Gene3D" id="1.10.357.140">
    <property type="entry name" value="UbiA prenyltransferase"/>
    <property type="match status" value="1"/>
</dbReference>
<dbReference type="GO" id="GO:0006784">
    <property type="term" value="P:heme A biosynthetic process"/>
    <property type="evidence" value="ECO:0007669"/>
    <property type="project" value="TreeGrafter"/>
</dbReference>
<dbReference type="CDD" id="cd13957">
    <property type="entry name" value="PT_UbiA_Cox10"/>
    <property type="match status" value="1"/>
</dbReference>
<dbReference type="HAMAP" id="MF_00154">
    <property type="entry name" value="CyoE_CtaB"/>
    <property type="match status" value="1"/>
</dbReference>
<dbReference type="Proteomes" id="UP001142055">
    <property type="component" value="Chromosome 1"/>
</dbReference>
<dbReference type="GO" id="GO:0008495">
    <property type="term" value="F:protoheme IX farnesyltransferase activity"/>
    <property type="evidence" value="ECO:0007669"/>
    <property type="project" value="UniProtKB-EC"/>
</dbReference>
<evidence type="ECO:0000256" key="12">
    <source>
        <dbReference type="ARBA" id="ARBA00030253"/>
    </source>
</evidence>
<evidence type="ECO:0000256" key="5">
    <source>
        <dbReference type="ARBA" id="ARBA00022679"/>
    </source>
</evidence>
<dbReference type="AlphaFoldDB" id="A0A9Q0MC22"/>
<gene>
    <name evidence="15" type="ORF">RDWZM_001362</name>
</gene>
<keyword evidence="9" id="KW-0496">Mitochondrion</keyword>
<comment type="similarity">
    <text evidence="2">Belongs to the UbiA prenyltransferase family.</text>
</comment>
<keyword evidence="7" id="KW-0809">Transit peptide</keyword>
<evidence type="ECO:0000256" key="6">
    <source>
        <dbReference type="ARBA" id="ARBA00022692"/>
    </source>
</evidence>
<evidence type="ECO:0000256" key="11">
    <source>
        <dbReference type="ARBA" id="ARBA00023136"/>
    </source>
</evidence>
<dbReference type="InterPro" id="IPR044878">
    <property type="entry name" value="UbiA_sf"/>
</dbReference>
<reference evidence="15" key="1">
    <citation type="submission" date="2022-12" db="EMBL/GenBank/DDBJ databases">
        <title>Genome assemblies of Blomia tropicalis.</title>
        <authorList>
            <person name="Cui Y."/>
        </authorList>
    </citation>
    <scope>NUCLEOTIDE SEQUENCE</scope>
    <source>
        <tissue evidence="15">Adult mites</tissue>
    </source>
</reference>
<evidence type="ECO:0000256" key="10">
    <source>
        <dbReference type="ARBA" id="ARBA00023133"/>
    </source>
</evidence>
<feature type="transmembrane region" description="Helical" evidence="14">
    <location>
        <begin position="179"/>
        <end position="196"/>
    </location>
</feature>
<name>A0A9Q0MC22_BLOTA</name>
<keyword evidence="8 14" id="KW-1133">Transmembrane helix</keyword>
<organism evidence="15 16">
    <name type="scientific">Blomia tropicalis</name>
    <name type="common">Mite</name>
    <dbReference type="NCBI Taxonomy" id="40697"/>
    <lineage>
        <taxon>Eukaryota</taxon>
        <taxon>Metazoa</taxon>
        <taxon>Ecdysozoa</taxon>
        <taxon>Arthropoda</taxon>
        <taxon>Chelicerata</taxon>
        <taxon>Arachnida</taxon>
        <taxon>Acari</taxon>
        <taxon>Acariformes</taxon>
        <taxon>Sarcoptiformes</taxon>
        <taxon>Astigmata</taxon>
        <taxon>Glycyphagoidea</taxon>
        <taxon>Echimyopodidae</taxon>
        <taxon>Blomia</taxon>
    </lineage>
</organism>
<evidence type="ECO:0000256" key="1">
    <source>
        <dbReference type="ARBA" id="ARBA00004225"/>
    </source>
</evidence>
<dbReference type="InterPro" id="IPR006369">
    <property type="entry name" value="Protohaem_IX_farnesylTrfase"/>
</dbReference>
<dbReference type="NCBIfam" id="TIGR01473">
    <property type="entry name" value="cyoE_ctaB"/>
    <property type="match status" value="1"/>
</dbReference>
<dbReference type="Pfam" id="PF01040">
    <property type="entry name" value="UbiA"/>
    <property type="match status" value="1"/>
</dbReference>
<evidence type="ECO:0000256" key="8">
    <source>
        <dbReference type="ARBA" id="ARBA00022989"/>
    </source>
</evidence>
<evidence type="ECO:0000313" key="16">
    <source>
        <dbReference type="Proteomes" id="UP001142055"/>
    </source>
</evidence>
<proteinExistence type="inferred from homology"/>
<evidence type="ECO:0000256" key="3">
    <source>
        <dbReference type="ARBA" id="ARBA00012292"/>
    </source>
</evidence>
<evidence type="ECO:0000313" key="15">
    <source>
        <dbReference type="EMBL" id="KAJ6222817.1"/>
    </source>
</evidence>
<feature type="transmembrane region" description="Helical" evidence="14">
    <location>
        <begin position="332"/>
        <end position="349"/>
    </location>
</feature>
<comment type="subcellular location">
    <subcellularLocation>
        <location evidence="1">Mitochondrion membrane</location>
        <topology evidence="1">Multi-pass membrane protein</topology>
    </subcellularLocation>
</comment>
<evidence type="ECO:0000256" key="7">
    <source>
        <dbReference type="ARBA" id="ARBA00022946"/>
    </source>
</evidence>
<keyword evidence="5" id="KW-0808">Transferase</keyword>
<dbReference type="PROSITE" id="PS00943">
    <property type="entry name" value="UBIA"/>
    <property type="match status" value="1"/>
</dbReference>
<evidence type="ECO:0000256" key="9">
    <source>
        <dbReference type="ARBA" id="ARBA00023128"/>
    </source>
</evidence>
<accession>A0A9Q0MC22</accession>
<dbReference type="FunFam" id="1.10.357.140:FF:000004">
    <property type="entry name" value="Protoheme IX farnesyltransferase, mitochondrial"/>
    <property type="match status" value="1"/>
</dbReference>
<dbReference type="EC" id="2.5.1.141" evidence="3"/>
<keyword evidence="16" id="KW-1185">Reference proteome</keyword>
<keyword evidence="10" id="KW-0350">Heme biosynthesis</keyword>
<dbReference type="InterPro" id="IPR000537">
    <property type="entry name" value="UbiA_prenyltransferase"/>
</dbReference>
<dbReference type="EMBL" id="JAPWDV010000001">
    <property type="protein sequence ID" value="KAJ6222817.1"/>
    <property type="molecule type" value="Genomic_DNA"/>
</dbReference>
<keyword evidence="11 14" id="KW-0472">Membrane</keyword>